<dbReference type="Pfam" id="PF02561">
    <property type="entry name" value="FliS"/>
    <property type="match status" value="1"/>
</dbReference>
<keyword evidence="3" id="KW-0963">Cytoplasm</keyword>
<dbReference type="RefSeq" id="WP_072708317.1">
    <property type="nucleotide sequence ID" value="NZ_FMJB01000063.1"/>
</dbReference>
<dbReference type="GO" id="GO:0071973">
    <property type="term" value="P:bacterial-type flagellum-dependent cell motility"/>
    <property type="evidence" value="ECO:0007669"/>
    <property type="project" value="TreeGrafter"/>
</dbReference>
<dbReference type="CDD" id="cd16098">
    <property type="entry name" value="FliS"/>
    <property type="match status" value="1"/>
</dbReference>
<organism evidence="6 7">
    <name type="scientific">Donghicola eburneus</name>
    <dbReference type="NCBI Taxonomy" id="393278"/>
    <lineage>
        <taxon>Bacteria</taxon>
        <taxon>Pseudomonadati</taxon>
        <taxon>Pseudomonadota</taxon>
        <taxon>Alphaproteobacteria</taxon>
        <taxon>Rhodobacterales</taxon>
        <taxon>Roseobacteraceae</taxon>
        <taxon>Donghicola</taxon>
    </lineage>
</organism>
<evidence type="ECO:0000256" key="1">
    <source>
        <dbReference type="ARBA" id="ARBA00004514"/>
    </source>
</evidence>
<reference evidence="7" key="1">
    <citation type="submission" date="2016-09" db="EMBL/GenBank/DDBJ databases">
        <authorList>
            <person name="Wibberg D."/>
        </authorList>
    </citation>
    <scope>NUCLEOTIDE SEQUENCE [LARGE SCALE GENOMIC DNA]</scope>
</reference>
<dbReference type="SUPFAM" id="SSF101116">
    <property type="entry name" value="Flagellar export chaperone FliS"/>
    <property type="match status" value="1"/>
</dbReference>
<protein>
    <recommendedName>
        <fullName evidence="8">Flagellar protein FliS</fullName>
    </recommendedName>
</protein>
<keyword evidence="5" id="KW-0143">Chaperone</keyword>
<keyword evidence="7" id="KW-1185">Reference proteome</keyword>
<dbReference type="GO" id="GO:0005829">
    <property type="term" value="C:cytosol"/>
    <property type="evidence" value="ECO:0007669"/>
    <property type="project" value="UniProtKB-SubCell"/>
</dbReference>
<accession>A0A1M4N501</accession>
<comment type="subcellular location">
    <subcellularLocation>
        <location evidence="1">Cytoplasm</location>
        <location evidence="1">Cytosol</location>
    </subcellularLocation>
</comment>
<evidence type="ECO:0008006" key="8">
    <source>
        <dbReference type="Google" id="ProtNLM"/>
    </source>
</evidence>
<comment type="similarity">
    <text evidence="2">Belongs to the FliS family.</text>
</comment>
<evidence type="ECO:0000256" key="5">
    <source>
        <dbReference type="ARBA" id="ARBA00023186"/>
    </source>
</evidence>
<dbReference type="PANTHER" id="PTHR34773:SF1">
    <property type="entry name" value="FLAGELLAR SECRETION CHAPERONE FLIS"/>
    <property type="match status" value="1"/>
</dbReference>
<evidence type="ECO:0000313" key="7">
    <source>
        <dbReference type="Proteomes" id="UP000184085"/>
    </source>
</evidence>
<gene>
    <name evidence="6" type="ORF">KARMA_3327</name>
</gene>
<name>A0A1M4N501_9RHOB</name>
<dbReference type="PANTHER" id="PTHR34773">
    <property type="entry name" value="FLAGELLAR SECRETION CHAPERONE FLIS"/>
    <property type="match status" value="1"/>
</dbReference>
<proteinExistence type="inferred from homology"/>
<dbReference type="Gene3D" id="1.20.120.340">
    <property type="entry name" value="Flagellar protein FliS"/>
    <property type="match status" value="1"/>
</dbReference>
<dbReference type="GO" id="GO:0044780">
    <property type="term" value="P:bacterial-type flagellum assembly"/>
    <property type="evidence" value="ECO:0007669"/>
    <property type="project" value="InterPro"/>
</dbReference>
<dbReference type="InterPro" id="IPR036584">
    <property type="entry name" value="FliS_sf"/>
</dbReference>
<dbReference type="AlphaFoldDB" id="A0A1M4N501"/>
<keyword evidence="4" id="KW-1005">Bacterial flagellum biogenesis</keyword>
<evidence type="ECO:0000256" key="2">
    <source>
        <dbReference type="ARBA" id="ARBA00008787"/>
    </source>
</evidence>
<evidence type="ECO:0000256" key="4">
    <source>
        <dbReference type="ARBA" id="ARBA00022795"/>
    </source>
</evidence>
<evidence type="ECO:0000313" key="6">
    <source>
        <dbReference type="EMBL" id="SCM69094.1"/>
    </source>
</evidence>
<sequence>MSIALARSRYRQAQSANAAEVDNPHEIILVTLRELERSLSVLATSFGEGVKAPDEHTSRALTAIYILQSSLDFEKGGDIATSLFQLYEYSRQQILALMRRDPEAQIVAARDCISDVMSAWRQIGPEVGGKPS</sequence>
<dbReference type="InterPro" id="IPR003713">
    <property type="entry name" value="FliS"/>
</dbReference>
<dbReference type="EMBL" id="FMJB01000063">
    <property type="protein sequence ID" value="SCM69094.1"/>
    <property type="molecule type" value="Genomic_DNA"/>
</dbReference>
<dbReference type="Proteomes" id="UP000184085">
    <property type="component" value="Unassembled WGS sequence"/>
</dbReference>
<evidence type="ECO:0000256" key="3">
    <source>
        <dbReference type="ARBA" id="ARBA00022490"/>
    </source>
</evidence>